<comment type="caution">
    <text evidence="3">The sequence shown here is derived from an EMBL/GenBank/DDBJ whole genome shotgun (WGS) entry which is preliminary data.</text>
</comment>
<name>A0A098S2E9_9BACT</name>
<dbReference type="NCBIfam" id="TIGR04183">
    <property type="entry name" value="Por_Secre_tail"/>
    <property type="match status" value="1"/>
</dbReference>
<accession>A0A098S2E9</accession>
<dbReference type="InterPro" id="IPR008979">
    <property type="entry name" value="Galactose-bd-like_sf"/>
</dbReference>
<dbReference type="RefSeq" id="WP_044224652.1">
    <property type="nucleotide sequence ID" value="NZ_JBKAGJ010000043.1"/>
</dbReference>
<dbReference type="Gene3D" id="2.60.120.260">
    <property type="entry name" value="Galactose-binding domain-like"/>
    <property type="match status" value="1"/>
</dbReference>
<dbReference type="OrthoDB" id="9792152at2"/>
<sequence length="1202" mass="130608">MKRTITYILPLVFSLFTSGQLLAQSVALQLDASKDCNLYRYCTDIILASDSGEPVRMGTSSLLLTYNAEALTFHSYEPLAYNGGQDCLDGTMSPWSAHEYDAYSHPGKFSLTLLLNDAMPPCAEMDEAPAVTIGTVCFDVKQQGSAPEISFDAAHTSLNSRQANNGTAALPVSSWPTLSEAGSLACDCPGAGAACDDQNVYTVNDQYDNNCNCKGVALDSDGDGIPDGVDPCRNLAYEAENFLEGNTTVHNHIPHFYGDGFIDYTNDTSEFILLQVETSIDGEHQFTFRYTSDHRDRFLQLAIDGEVVVPALLFPETTDWEDWQEITLPQILSAGTHEVTLRPVDGWGPNLDRMVVSICDGCTDSGSPCDDGDPCTIDDVLDRDCNCGGRVIDEDGDQIPDLCDPHVGTAADFPLETGIAPSVTENWQTITLAETYDSMVVIATPHLMHKTDLPVVTRIRNAQGNSFELRIQNPGGTTSANYAVYYAVAEAGTYSTEHDGIKMEARLEPATKTADASNWWGNREQRTFRQYYENPVVLGQVMTQENEAWSVFWASRGNHSAHPPEMNNLSAGKHKGEDYHTTRTDEMIGFLIIEAGSYQVRNRILEAGLGSDIVRGPNNNGYTYDLDNPEIRGAVLSAAGMDGGNGYWPVLFGEQPIEPGLIRMVADEDQIHDTERGHTTEQVAYLAFEDRICRYDADMDGICDAEDVCPGFDDMADEDEDGLPDACDDCNDNLIGRPCDDGIACTILDVYTEDCGCAGIPMDSDGDGVCNWDDICENGDDNTDTDNDGIPDACDPNVGDATTMPIETGLITGVSDTWQTVTLNRSFEDMVVIATVQLPSYDYAPVVPRVRNANGNTFELKVQNPGGDTDSLYDVHFVAVQAGKYQAAHDGVTMEAGFVSALETANTSSWWSAREKRDMEQQYSHPVLLGQVTSENDTRWSVFWASRGNHSGNPAEPDNYAMGKHVAADTITDRAVETIGYILMEAGQYNLSGVMLEAGVGPAIIGGQNASDTYNTVVPAPNGAVLSVAGVKGGDGHWPVLYGAEPFGNQSFELSVDEDQISDSERWHMDESIAFIAFDNTNATIPNLALTTPDTPEPTSQVATVSPTPEASIAPDARLQAFPNPVYDVVTVNANVKSGAPCTLTVVDMNGKVRLTRIQPQTNSPLLQETLDLSHLPNGYYFLHLNDGGRDRTIRLVKVNGQ</sequence>
<dbReference type="SUPFAM" id="SSF49785">
    <property type="entry name" value="Galactose-binding domain-like"/>
    <property type="match status" value="1"/>
</dbReference>
<dbReference type="InterPro" id="IPR026444">
    <property type="entry name" value="Secre_tail"/>
</dbReference>
<feature type="signal peptide" evidence="1">
    <location>
        <begin position="1"/>
        <end position="23"/>
    </location>
</feature>
<feature type="domain" description="CBM6" evidence="2">
    <location>
        <begin position="235"/>
        <end position="357"/>
    </location>
</feature>
<dbReference type="PROSITE" id="PS00018">
    <property type="entry name" value="EF_HAND_1"/>
    <property type="match status" value="1"/>
</dbReference>
<dbReference type="Pfam" id="PF18962">
    <property type="entry name" value="Por_Secre_tail"/>
    <property type="match status" value="1"/>
</dbReference>
<dbReference type="GO" id="GO:0005509">
    <property type="term" value="F:calcium ion binding"/>
    <property type="evidence" value="ECO:0007669"/>
    <property type="project" value="InterPro"/>
</dbReference>
<feature type="chain" id="PRO_5001947770" description="CBM6 domain-containing protein" evidence="1">
    <location>
        <begin position="24"/>
        <end position="1202"/>
    </location>
</feature>
<keyword evidence="4" id="KW-1185">Reference proteome</keyword>
<proteinExistence type="predicted"/>
<dbReference type="STRING" id="1524460.IX84_20520"/>
<evidence type="ECO:0000256" key="1">
    <source>
        <dbReference type="SAM" id="SignalP"/>
    </source>
</evidence>
<evidence type="ECO:0000313" key="4">
    <source>
        <dbReference type="Proteomes" id="UP000029736"/>
    </source>
</evidence>
<gene>
    <name evidence="3" type="ORF">IX84_20520</name>
</gene>
<dbReference type="InterPro" id="IPR028974">
    <property type="entry name" value="TSP_type-3_rpt"/>
</dbReference>
<dbReference type="Proteomes" id="UP000029736">
    <property type="component" value="Unassembled WGS sequence"/>
</dbReference>
<evidence type="ECO:0000313" key="3">
    <source>
        <dbReference type="EMBL" id="KGE86544.1"/>
    </source>
</evidence>
<evidence type="ECO:0000259" key="2">
    <source>
        <dbReference type="PROSITE" id="PS51175"/>
    </source>
</evidence>
<dbReference type="AlphaFoldDB" id="A0A098S2E9"/>
<keyword evidence="1" id="KW-0732">Signal</keyword>
<dbReference type="GO" id="GO:0030246">
    <property type="term" value="F:carbohydrate binding"/>
    <property type="evidence" value="ECO:0007669"/>
    <property type="project" value="InterPro"/>
</dbReference>
<protein>
    <recommendedName>
        <fullName evidence="2">CBM6 domain-containing protein</fullName>
    </recommendedName>
</protein>
<dbReference type="InterPro" id="IPR018247">
    <property type="entry name" value="EF_Hand_1_Ca_BS"/>
</dbReference>
<organism evidence="3 4">
    <name type="scientific">Phaeodactylibacter xiamenensis</name>
    <dbReference type="NCBI Taxonomy" id="1524460"/>
    <lineage>
        <taxon>Bacteria</taxon>
        <taxon>Pseudomonadati</taxon>
        <taxon>Bacteroidota</taxon>
        <taxon>Saprospiria</taxon>
        <taxon>Saprospirales</taxon>
        <taxon>Haliscomenobacteraceae</taxon>
        <taxon>Phaeodactylibacter</taxon>
    </lineage>
</organism>
<dbReference type="Gene3D" id="4.10.1080.10">
    <property type="entry name" value="TSP type-3 repeat"/>
    <property type="match status" value="1"/>
</dbReference>
<dbReference type="EMBL" id="JPOS01000077">
    <property type="protein sequence ID" value="KGE86544.1"/>
    <property type="molecule type" value="Genomic_DNA"/>
</dbReference>
<dbReference type="InterPro" id="IPR005084">
    <property type="entry name" value="CBM6"/>
</dbReference>
<dbReference type="PROSITE" id="PS51175">
    <property type="entry name" value="CBM6"/>
    <property type="match status" value="1"/>
</dbReference>
<reference evidence="3 4" key="1">
    <citation type="journal article" date="2014" name="Int. J. Syst. Evol. Microbiol.">
        <title>Phaeodactylibacter xiamenensis gen. nov., sp. nov., a member of the family Saprospiraceae isolated from the marine alga Phaeodactylum tricornutum.</title>
        <authorList>
            <person name="Chen Z.Jr."/>
            <person name="Lei X."/>
            <person name="Lai Q."/>
            <person name="Li Y."/>
            <person name="Zhang B."/>
            <person name="Zhang J."/>
            <person name="Zhang H."/>
            <person name="Yang L."/>
            <person name="Zheng W."/>
            <person name="Tian Y."/>
            <person name="Yu Z."/>
            <person name="Xu H.Jr."/>
            <person name="Zheng T."/>
        </authorList>
    </citation>
    <scope>NUCLEOTIDE SEQUENCE [LARGE SCALE GENOMIC DNA]</scope>
    <source>
        <strain evidence="3 4">KD52</strain>
    </source>
</reference>